<gene>
    <name evidence="4" type="ORF">OLW01_17745</name>
</gene>
<dbReference type="SUPFAM" id="SSF55781">
    <property type="entry name" value="GAF domain-like"/>
    <property type="match status" value="1"/>
</dbReference>
<dbReference type="InterPro" id="IPR036388">
    <property type="entry name" value="WH-like_DNA-bd_sf"/>
</dbReference>
<keyword evidence="5" id="KW-1185">Reference proteome</keyword>
<proteinExistence type="predicted"/>
<keyword evidence="4" id="KW-0614">Plasmid</keyword>
<dbReference type="Proteomes" id="UP001163726">
    <property type="component" value="Plasmid pCadTS8_2"/>
</dbReference>
<protein>
    <submittedName>
        <fullName evidence="4">Transcriptional regulator</fullName>
    </submittedName>
</protein>
<keyword evidence="1" id="KW-0805">Transcription regulation</keyword>
<evidence type="ECO:0000313" key="4">
    <source>
        <dbReference type="EMBL" id="WAJ72124.1"/>
    </source>
</evidence>
<evidence type="ECO:0000313" key="5">
    <source>
        <dbReference type="Proteomes" id="UP001163726"/>
    </source>
</evidence>
<reference evidence="4" key="1">
    <citation type="submission" date="2022-10" db="EMBL/GenBank/DDBJ databases">
        <title>Catenovulum adriacola sp. nov. isolated in the Harbour of Susak.</title>
        <authorList>
            <person name="Schoch T."/>
            <person name="Reich S.J."/>
            <person name="Stoeferle S."/>
            <person name="Flaiz M."/>
            <person name="Kazda M."/>
            <person name="Riedel C.U."/>
            <person name="Duerre P."/>
        </authorList>
    </citation>
    <scope>NUCLEOTIDE SEQUENCE</scope>
    <source>
        <strain evidence="4">TS8</strain>
        <plasmid evidence="4">pCadTS8_2</plasmid>
    </source>
</reference>
<dbReference type="InterPro" id="IPR014757">
    <property type="entry name" value="Tscrpt_reg_IclR_C"/>
</dbReference>
<keyword evidence="2" id="KW-0804">Transcription</keyword>
<evidence type="ECO:0000256" key="2">
    <source>
        <dbReference type="ARBA" id="ARBA00023163"/>
    </source>
</evidence>
<dbReference type="Pfam" id="PF01614">
    <property type="entry name" value="IclR_C"/>
    <property type="match status" value="1"/>
</dbReference>
<feature type="domain" description="IclR-ED" evidence="3">
    <location>
        <begin position="97"/>
        <end position="203"/>
    </location>
</feature>
<dbReference type="Gene3D" id="3.30.450.40">
    <property type="match status" value="1"/>
</dbReference>
<organism evidence="4 5">
    <name type="scientific">Catenovulum adriaticum</name>
    <dbReference type="NCBI Taxonomy" id="2984846"/>
    <lineage>
        <taxon>Bacteria</taxon>
        <taxon>Pseudomonadati</taxon>
        <taxon>Pseudomonadota</taxon>
        <taxon>Gammaproteobacteria</taxon>
        <taxon>Alteromonadales</taxon>
        <taxon>Alteromonadaceae</taxon>
        <taxon>Catenovulum</taxon>
    </lineage>
</organism>
<dbReference type="EMBL" id="CP109967">
    <property type="protein sequence ID" value="WAJ72124.1"/>
    <property type="molecule type" value="Genomic_DNA"/>
</dbReference>
<accession>A0ABY7AUV5</accession>
<name>A0ABY7AUV5_9ALTE</name>
<dbReference type="InterPro" id="IPR050707">
    <property type="entry name" value="HTH_MetabolicPath_Reg"/>
</dbReference>
<dbReference type="InterPro" id="IPR036390">
    <property type="entry name" value="WH_DNA-bd_sf"/>
</dbReference>
<geneLocation type="plasmid" evidence="4 5">
    <name>pCadTS8_2</name>
</geneLocation>
<sequence length="241" mass="26691">MTNEKKPQLNQSLIDGIATLQELALSKDPVGCRELARKLDMEPTRVNRLLQTLDHIGIARKTSKRKYTSGSGMHVLSAQALFASGLINKIIEPLESLRKYNLIIALGMLWRDHVSYLYHAAPGMESVNALGRLGLYPASKGGVGMVLLAEQPDHYIEKTYQHKHIEGFGEDFSAFMASIKQIRQQGYSYIQTQTDKHTLAVAVGEPAFCAIALSGWIPENSVAELVQPLKQVAQQINEIAH</sequence>
<dbReference type="PANTHER" id="PTHR30136:SF34">
    <property type="entry name" value="TRANSCRIPTIONAL REGULATOR"/>
    <property type="match status" value="1"/>
</dbReference>
<evidence type="ECO:0000259" key="3">
    <source>
        <dbReference type="Pfam" id="PF01614"/>
    </source>
</evidence>
<dbReference type="RefSeq" id="WP_268076840.1">
    <property type="nucleotide sequence ID" value="NZ_CP109967.1"/>
</dbReference>
<dbReference type="Gene3D" id="1.10.10.10">
    <property type="entry name" value="Winged helix-like DNA-binding domain superfamily/Winged helix DNA-binding domain"/>
    <property type="match status" value="1"/>
</dbReference>
<dbReference type="InterPro" id="IPR029016">
    <property type="entry name" value="GAF-like_dom_sf"/>
</dbReference>
<dbReference type="SUPFAM" id="SSF46785">
    <property type="entry name" value="Winged helix' DNA-binding domain"/>
    <property type="match status" value="1"/>
</dbReference>
<evidence type="ECO:0000256" key="1">
    <source>
        <dbReference type="ARBA" id="ARBA00023015"/>
    </source>
</evidence>
<dbReference type="PANTHER" id="PTHR30136">
    <property type="entry name" value="HELIX-TURN-HELIX TRANSCRIPTIONAL REGULATOR, ICLR FAMILY"/>
    <property type="match status" value="1"/>
</dbReference>